<evidence type="ECO:0000256" key="8">
    <source>
        <dbReference type="HAMAP-Rule" id="MF_00265"/>
    </source>
</evidence>
<evidence type="ECO:0000313" key="11">
    <source>
        <dbReference type="Proteomes" id="UP001230685"/>
    </source>
</evidence>
<feature type="binding site" evidence="8">
    <location>
        <position position="5"/>
    </location>
    <ligand>
        <name>Mg(2+)</name>
        <dbReference type="ChEBI" id="CHEBI:18420"/>
    </ligand>
</feature>
<keyword evidence="8" id="KW-0800">Toxin</keyword>
<proteinExistence type="inferred from homology"/>
<sequence>MIAVDTSALMAILLEEPQAEAILFAISTAGKVLIGQPTLVELHLVASGRSRPSMAEDAAGLMVGGPFVPVDFTATHLAAATDAFDRYGKGRHPASLNYGDCMAYAVAKVAGCPLLYKGEDFARTDIRSAL</sequence>
<evidence type="ECO:0000256" key="4">
    <source>
        <dbReference type="ARBA" id="ARBA00022723"/>
    </source>
</evidence>
<keyword evidence="5 8" id="KW-0378">Hydrolase</keyword>
<evidence type="ECO:0000256" key="2">
    <source>
        <dbReference type="ARBA" id="ARBA00022649"/>
    </source>
</evidence>
<dbReference type="InterPro" id="IPR029060">
    <property type="entry name" value="PIN-like_dom_sf"/>
</dbReference>
<keyword evidence="3 8" id="KW-0540">Nuclease</keyword>
<name>A0ABT9ELV3_9SPHN</name>
<keyword evidence="2 8" id="KW-1277">Toxin-antitoxin system</keyword>
<feature type="binding site" evidence="8">
    <location>
        <position position="100"/>
    </location>
    <ligand>
        <name>Mg(2+)</name>
        <dbReference type="ChEBI" id="CHEBI:18420"/>
    </ligand>
</feature>
<dbReference type="PANTHER" id="PTHR33653">
    <property type="entry name" value="RIBONUCLEASE VAPC2"/>
    <property type="match status" value="1"/>
</dbReference>
<dbReference type="InterPro" id="IPR022907">
    <property type="entry name" value="VapC_family"/>
</dbReference>
<evidence type="ECO:0000256" key="7">
    <source>
        <dbReference type="ARBA" id="ARBA00038093"/>
    </source>
</evidence>
<organism evidence="10 11">
    <name type="scientific">Sphingomonas aurea</name>
    <dbReference type="NCBI Taxonomy" id="3063994"/>
    <lineage>
        <taxon>Bacteria</taxon>
        <taxon>Pseudomonadati</taxon>
        <taxon>Pseudomonadota</taxon>
        <taxon>Alphaproteobacteria</taxon>
        <taxon>Sphingomonadales</taxon>
        <taxon>Sphingomonadaceae</taxon>
        <taxon>Sphingomonas</taxon>
    </lineage>
</organism>
<dbReference type="SUPFAM" id="SSF88723">
    <property type="entry name" value="PIN domain-like"/>
    <property type="match status" value="1"/>
</dbReference>
<dbReference type="RefSeq" id="WP_305173628.1">
    <property type="nucleotide sequence ID" value="NZ_JAUUDS010000006.1"/>
</dbReference>
<protein>
    <recommendedName>
        <fullName evidence="8">Ribonuclease VapC</fullName>
        <shortName evidence="8">RNase VapC</shortName>
        <ecNumber evidence="8">3.1.-.-</ecNumber>
    </recommendedName>
    <alternativeName>
        <fullName evidence="8">Toxin VapC</fullName>
    </alternativeName>
</protein>
<dbReference type="Gene3D" id="3.40.50.1010">
    <property type="entry name" value="5'-nuclease"/>
    <property type="match status" value="1"/>
</dbReference>
<dbReference type="HAMAP" id="MF_00265">
    <property type="entry name" value="VapC_Nob1"/>
    <property type="match status" value="1"/>
</dbReference>
<dbReference type="Pfam" id="PF01850">
    <property type="entry name" value="PIN"/>
    <property type="match status" value="1"/>
</dbReference>
<keyword evidence="6 8" id="KW-0460">Magnesium</keyword>
<dbReference type="Proteomes" id="UP001230685">
    <property type="component" value="Unassembled WGS sequence"/>
</dbReference>
<keyword evidence="11" id="KW-1185">Reference proteome</keyword>
<evidence type="ECO:0000313" key="10">
    <source>
        <dbReference type="EMBL" id="MDP1027919.1"/>
    </source>
</evidence>
<evidence type="ECO:0000259" key="9">
    <source>
        <dbReference type="Pfam" id="PF01850"/>
    </source>
</evidence>
<dbReference type="InterPro" id="IPR002716">
    <property type="entry name" value="PIN_dom"/>
</dbReference>
<comment type="caution">
    <text evidence="10">The sequence shown here is derived from an EMBL/GenBank/DDBJ whole genome shotgun (WGS) entry which is preliminary data.</text>
</comment>
<evidence type="ECO:0000256" key="1">
    <source>
        <dbReference type="ARBA" id="ARBA00001946"/>
    </source>
</evidence>
<evidence type="ECO:0000256" key="3">
    <source>
        <dbReference type="ARBA" id="ARBA00022722"/>
    </source>
</evidence>
<accession>A0ABT9ELV3</accession>
<dbReference type="EC" id="3.1.-.-" evidence="8"/>
<reference evidence="10 11" key="1">
    <citation type="submission" date="2023-07" db="EMBL/GenBank/DDBJ databases">
        <authorList>
            <person name="Kim M.K."/>
        </authorList>
    </citation>
    <scope>NUCLEOTIDE SEQUENCE [LARGE SCALE GENOMIC DNA]</scope>
    <source>
        <strain evidence="10 11">KR1UV-12</strain>
    </source>
</reference>
<comment type="function">
    <text evidence="8">Toxic component of a toxin-antitoxin (TA) system. An RNase.</text>
</comment>
<evidence type="ECO:0000256" key="5">
    <source>
        <dbReference type="ARBA" id="ARBA00022801"/>
    </source>
</evidence>
<evidence type="ECO:0000256" key="6">
    <source>
        <dbReference type="ARBA" id="ARBA00022842"/>
    </source>
</evidence>
<dbReference type="PANTHER" id="PTHR33653:SF1">
    <property type="entry name" value="RIBONUCLEASE VAPC2"/>
    <property type="match status" value="1"/>
</dbReference>
<comment type="cofactor">
    <cofactor evidence="1 8">
        <name>Mg(2+)</name>
        <dbReference type="ChEBI" id="CHEBI:18420"/>
    </cofactor>
</comment>
<keyword evidence="4 8" id="KW-0479">Metal-binding</keyword>
<gene>
    <name evidence="8" type="primary">vapC</name>
    <name evidence="10" type="ORF">Q5H91_11895</name>
</gene>
<comment type="similarity">
    <text evidence="7 8">Belongs to the PINc/VapC protein family.</text>
</comment>
<dbReference type="EMBL" id="JAUUDS010000006">
    <property type="protein sequence ID" value="MDP1027919.1"/>
    <property type="molecule type" value="Genomic_DNA"/>
</dbReference>
<dbReference type="InterPro" id="IPR050556">
    <property type="entry name" value="Type_II_TA_system_RNase"/>
</dbReference>
<dbReference type="CDD" id="cd09871">
    <property type="entry name" value="PIN_MtVapC28-VapC30-like"/>
    <property type="match status" value="1"/>
</dbReference>
<feature type="domain" description="PIN" evidence="9">
    <location>
        <begin position="2"/>
        <end position="125"/>
    </location>
</feature>